<reference evidence="3" key="1">
    <citation type="submission" date="2006-10" db="EMBL/GenBank/DDBJ databases">
        <authorList>
            <person name="Amadeo P."/>
            <person name="Zhao Q."/>
            <person name="Wortman J."/>
            <person name="Fraser-Liggett C."/>
            <person name="Carlton J."/>
        </authorList>
    </citation>
    <scope>NUCLEOTIDE SEQUENCE</scope>
    <source>
        <strain evidence="3">G3</strain>
    </source>
</reference>
<dbReference type="InParanoid" id="A2ETL0"/>
<dbReference type="GO" id="GO:0031965">
    <property type="term" value="C:nuclear membrane"/>
    <property type="evidence" value="ECO:0007669"/>
    <property type="project" value="InterPro"/>
</dbReference>
<dbReference type="PANTHER" id="PTHR28136:SF1">
    <property type="entry name" value="NUCLEUS EXPORT PROTEIN BRL1"/>
    <property type="match status" value="1"/>
</dbReference>
<dbReference type="VEuPathDB" id="TrichDB:TVAGG3_0403920"/>
<dbReference type="SMART" id="SM01042">
    <property type="entry name" value="Brr6_like_C_C"/>
    <property type="match status" value="1"/>
</dbReference>
<keyword evidence="1" id="KW-0472">Membrane</keyword>
<proteinExistence type="predicted"/>
<evidence type="ECO:0000313" key="3">
    <source>
        <dbReference type="EMBL" id="EAY03978.1"/>
    </source>
</evidence>
<organism evidence="3 4">
    <name type="scientific">Trichomonas vaginalis (strain ATCC PRA-98 / G3)</name>
    <dbReference type="NCBI Taxonomy" id="412133"/>
    <lineage>
        <taxon>Eukaryota</taxon>
        <taxon>Metamonada</taxon>
        <taxon>Parabasalia</taxon>
        <taxon>Trichomonadida</taxon>
        <taxon>Trichomonadidae</taxon>
        <taxon>Trichomonas</taxon>
    </lineage>
</organism>
<dbReference type="KEGG" id="tva:4761826"/>
<evidence type="ECO:0000259" key="2">
    <source>
        <dbReference type="SMART" id="SM01042"/>
    </source>
</evidence>
<dbReference type="InterPro" id="IPR040202">
    <property type="entry name" value="Brl1/Brr6"/>
</dbReference>
<dbReference type="AlphaFoldDB" id="A2ETL0"/>
<dbReference type="Proteomes" id="UP000001542">
    <property type="component" value="Unassembled WGS sequence"/>
</dbReference>
<keyword evidence="4" id="KW-1185">Reference proteome</keyword>
<dbReference type="InterPro" id="IPR018767">
    <property type="entry name" value="Brl1/Brr6_dom"/>
</dbReference>
<accession>A2ETL0</accession>
<protein>
    <recommendedName>
        <fullName evidence="2">Brl1/Brr6 domain-containing protein</fullName>
    </recommendedName>
</protein>
<reference evidence="3" key="2">
    <citation type="journal article" date="2007" name="Science">
        <title>Draft genome sequence of the sexually transmitted pathogen Trichomonas vaginalis.</title>
        <authorList>
            <person name="Carlton J.M."/>
            <person name="Hirt R.P."/>
            <person name="Silva J.C."/>
            <person name="Delcher A.L."/>
            <person name="Schatz M."/>
            <person name="Zhao Q."/>
            <person name="Wortman J.R."/>
            <person name="Bidwell S.L."/>
            <person name="Alsmark U.C.M."/>
            <person name="Besteiro S."/>
            <person name="Sicheritz-Ponten T."/>
            <person name="Noel C.J."/>
            <person name="Dacks J.B."/>
            <person name="Foster P.G."/>
            <person name="Simillion C."/>
            <person name="Van de Peer Y."/>
            <person name="Miranda-Saavedra D."/>
            <person name="Barton G.J."/>
            <person name="Westrop G.D."/>
            <person name="Mueller S."/>
            <person name="Dessi D."/>
            <person name="Fiori P.L."/>
            <person name="Ren Q."/>
            <person name="Paulsen I."/>
            <person name="Zhang H."/>
            <person name="Bastida-Corcuera F.D."/>
            <person name="Simoes-Barbosa A."/>
            <person name="Brown M.T."/>
            <person name="Hayes R.D."/>
            <person name="Mukherjee M."/>
            <person name="Okumura C.Y."/>
            <person name="Schneider R."/>
            <person name="Smith A.J."/>
            <person name="Vanacova S."/>
            <person name="Villalvazo M."/>
            <person name="Haas B.J."/>
            <person name="Pertea M."/>
            <person name="Feldblyum T.V."/>
            <person name="Utterback T.R."/>
            <person name="Shu C.L."/>
            <person name="Osoegawa K."/>
            <person name="de Jong P.J."/>
            <person name="Hrdy I."/>
            <person name="Horvathova L."/>
            <person name="Zubacova Z."/>
            <person name="Dolezal P."/>
            <person name="Malik S.B."/>
            <person name="Logsdon J.M. Jr."/>
            <person name="Henze K."/>
            <person name="Gupta A."/>
            <person name="Wang C.C."/>
            <person name="Dunne R.L."/>
            <person name="Upcroft J.A."/>
            <person name="Upcroft P."/>
            <person name="White O."/>
            <person name="Salzberg S.L."/>
            <person name="Tang P."/>
            <person name="Chiu C.-H."/>
            <person name="Lee Y.-S."/>
            <person name="Embley T.M."/>
            <person name="Coombs G.H."/>
            <person name="Mottram J.C."/>
            <person name="Tachezy J."/>
            <person name="Fraser-Liggett C.M."/>
            <person name="Johnson P.J."/>
        </authorList>
    </citation>
    <scope>NUCLEOTIDE SEQUENCE [LARGE SCALE GENOMIC DNA]</scope>
    <source>
        <strain evidence="3">G3</strain>
    </source>
</reference>
<dbReference type="GO" id="GO:0006998">
    <property type="term" value="P:nuclear envelope organization"/>
    <property type="evidence" value="ECO:0000318"/>
    <property type="project" value="GO_Central"/>
</dbReference>
<sequence>MTIVQRKNDNENRIVVAQNINDVISENQKIVQAATTHIIVNIIIKIIFTIIGLFLFFITFRSISLDIKKREKDFYEMKKIEIEKCKKDYEDNLCDQNINEPRYQEACMNFKKCKDSKIEIEKSEITFNYLGQAINDFFEALSFATIAKILFCFLAGYFLINFIFYK</sequence>
<feature type="domain" description="Brl1/Brr6" evidence="2">
    <location>
        <begin position="36"/>
        <end position="166"/>
    </location>
</feature>
<name>A2ETL0_TRIV3</name>
<dbReference type="EMBL" id="DS113488">
    <property type="protein sequence ID" value="EAY03978.1"/>
    <property type="molecule type" value="Genomic_DNA"/>
</dbReference>
<evidence type="ECO:0000313" key="4">
    <source>
        <dbReference type="Proteomes" id="UP000001542"/>
    </source>
</evidence>
<evidence type="ECO:0000256" key="1">
    <source>
        <dbReference type="SAM" id="Phobius"/>
    </source>
</evidence>
<dbReference type="GO" id="GO:0055088">
    <property type="term" value="P:lipid homeostasis"/>
    <property type="evidence" value="ECO:0007669"/>
    <property type="project" value="InterPro"/>
</dbReference>
<dbReference type="PANTHER" id="PTHR28136">
    <property type="entry name" value="NUCLEUS EXPORT PROTEIN BRR6"/>
    <property type="match status" value="1"/>
</dbReference>
<gene>
    <name evidence="3" type="ORF">TVAG_195710</name>
</gene>
<keyword evidence="1" id="KW-0812">Transmembrane</keyword>
<dbReference type="Pfam" id="PF10104">
    <property type="entry name" value="Brr6_like_C_C"/>
    <property type="match status" value="1"/>
</dbReference>
<feature type="transmembrane region" description="Helical" evidence="1">
    <location>
        <begin position="38"/>
        <end position="60"/>
    </location>
</feature>
<feature type="transmembrane region" description="Helical" evidence="1">
    <location>
        <begin position="140"/>
        <end position="164"/>
    </location>
</feature>
<dbReference type="GO" id="GO:0005635">
    <property type="term" value="C:nuclear envelope"/>
    <property type="evidence" value="ECO:0000318"/>
    <property type="project" value="GO_Central"/>
</dbReference>
<dbReference type="VEuPathDB" id="TrichDB:TVAG_195710"/>
<dbReference type="RefSeq" id="XP_001316201.1">
    <property type="nucleotide sequence ID" value="XM_001316166.1"/>
</dbReference>
<keyword evidence="1" id="KW-1133">Transmembrane helix</keyword>